<dbReference type="Proteomes" id="UP000024635">
    <property type="component" value="Unassembled WGS sequence"/>
</dbReference>
<keyword evidence="2" id="KW-1185">Reference proteome</keyword>
<proteinExistence type="predicted"/>
<evidence type="ECO:0000313" key="1">
    <source>
        <dbReference type="EMBL" id="EYC17526.1"/>
    </source>
</evidence>
<protein>
    <submittedName>
        <fullName evidence="1">Uncharacterized protein</fullName>
    </submittedName>
</protein>
<gene>
    <name evidence="1" type="primary">Acey_s0030.g2110</name>
    <name evidence="1" type="ORF">Y032_0030g2110</name>
</gene>
<sequence>MPSSDLNIHTIQYKLIRIQANISKLATLPCGETRKDDLCTYTVVLTYTKQNLMRQNVRSWLQRRKGTSPFAAPRGVGATGIRILRGPRDLIS</sequence>
<name>A0A016URK3_9BILA</name>
<reference evidence="2" key="1">
    <citation type="journal article" date="2015" name="Nat. Genet.">
        <title>The genome and transcriptome of the zoonotic hookworm Ancylostoma ceylanicum identify infection-specific gene families.</title>
        <authorList>
            <person name="Schwarz E.M."/>
            <person name="Hu Y."/>
            <person name="Antoshechkin I."/>
            <person name="Miller M.M."/>
            <person name="Sternberg P.W."/>
            <person name="Aroian R.V."/>
        </authorList>
    </citation>
    <scope>NUCLEOTIDE SEQUENCE</scope>
    <source>
        <strain evidence="2">HY135</strain>
    </source>
</reference>
<accession>A0A016URK3</accession>
<dbReference type="AlphaFoldDB" id="A0A016URK3"/>
<organism evidence="1 2">
    <name type="scientific">Ancylostoma ceylanicum</name>
    <dbReference type="NCBI Taxonomy" id="53326"/>
    <lineage>
        <taxon>Eukaryota</taxon>
        <taxon>Metazoa</taxon>
        <taxon>Ecdysozoa</taxon>
        <taxon>Nematoda</taxon>
        <taxon>Chromadorea</taxon>
        <taxon>Rhabditida</taxon>
        <taxon>Rhabditina</taxon>
        <taxon>Rhabditomorpha</taxon>
        <taxon>Strongyloidea</taxon>
        <taxon>Ancylostomatidae</taxon>
        <taxon>Ancylostomatinae</taxon>
        <taxon>Ancylostoma</taxon>
    </lineage>
</organism>
<dbReference type="EMBL" id="JARK01001366">
    <property type="protein sequence ID" value="EYC17526.1"/>
    <property type="molecule type" value="Genomic_DNA"/>
</dbReference>
<comment type="caution">
    <text evidence="1">The sequence shown here is derived from an EMBL/GenBank/DDBJ whole genome shotgun (WGS) entry which is preliminary data.</text>
</comment>
<evidence type="ECO:0000313" key="2">
    <source>
        <dbReference type="Proteomes" id="UP000024635"/>
    </source>
</evidence>